<organism evidence="6 7">
    <name type="scientific">Limisphaera ngatamarikiensis</name>
    <dbReference type="NCBI Taxonomy" id="1324935"/>
    <lineage>
        <taxon>Bacteria</taxon>
        <taxon>Pseudomonadati</taxon>
        <taxon>Verrucomicrobiota</taxon>
        <taxon>Verrucomicrobiia</taxon>
        <taxon>Limisphaerales</taxon>
        <taxon>Limisphaeraceae</taxon>
        <taxon>Limisphaera</taxon>
    </lineage>
</organism>
<name>A0A6M1RYL0_9BACT</name>
<feature type="region of interest" description="Disordered" evidence="5">
    <location>
        <begin position="735"/>
        <end position="787"/>
    </location>
</feature>
<reference evidence="6 7" key="1">
    <citation type="submission" date="2020-02" db="EMBL/GenBank/DDBJ databases">
        <title>Draft genome sequence of Limisphaera ngatamarikiensis NGM72.4T, a thermophilic Verrucomicrobia grouped in subdivision 3.</title>
        <authorList>
            <person name="Carere C.R."/>
            <person name="Steen J."/>
            <person name="Hugenholtz P."/>
            <person name="Stott M.B."/>
        </authorList>
    </citation>
    <scope>NUCLEOTIDE SEQUENCE [LARGE SCALE GENOMIC DNA]</scope>
    <source>
        <strain evidence="6 7">NGM72.4</strain>
    </source>
</reference>
<dbReference type="EMBL" id="JAAKYA010000012">
    <property type="protein sequence ID" value="NGO38260.1"/>
    <property type="molecule type" value="Genomic_DNA"/>
</dbReference>
<feature type="compositionally biased region" description="Basic and acidic residues" evidence="5">
    <location>
        <begin position="777"/>
        <end position="787"/>
    </location>
</feature>
<evidence type="ECO:0000313" key="7">
    <source>
        <dbReference type="Proteomes" id="UP000477311"/>
    </source>
</evidence>
<dbReference type="PANTHER" id="PTHR37467:SF1">
    <property type="entry name" value="EXPORTED CALCIUM-BINDING GLYCOPROTEIN"/>
    <property type="match status" value="1"/>
</dbReference>
<dbReference type="SUPFAM" id="SSF69318">
    <property type="entry name" value="Integrin alpha N-terminal domain"/>
    <property type="match status" value="1"/>
</dbReference>
<dbReference type="PANTHER" id="PTHR37467">
    <property type="entry name" value="EXPORTED CALCIUM-BINDING GLYCOPROTEIN-RELATED"/>
    <property type="match status" value="1"/>
</dbReference>
<feature type="compositionally biased region" description="Polar residues" evidence="5">
    <location>
        <begin position="760"/>
        <end position="775"/>
    </location>
</feature>
<accession>A0A6M1RYL0</accession>
<dbReference type="InterPro" id="IPR013320">
    <property type="entry name" value="ConA-like_dom_sf"/>
</dbReference>
<comment type="subcellular location">
    <subcellularLocation>
        <location evidence="1">Secreted</location>
    </subcellularLocation>
</comment>
<feature type="region of interest" description="Disordered" evidence="5">
    <location>
        <begin position="287"/>
        <end position="404"/>
    </location>
</feature>
<feature type="region of interest" description="Disordered" evidence="5">
    <location>
        <begin position="709"/>
        <end position="728"/>
    </location>
</feature>
<gene>
    <name evidence="6" type="ORF">G4L39_02465</name>
</gene>
<feature type="compositionally biased region" description="Polar residues" evidence="5">
    <location>
        <begin position="393"/>
        <end position="403"/>
    </location>
</feature>
<evidence type="ECO:0000256" key="2">
    <source>
        <dbReference type="ARBA" id="ARBA00022525"/>
    </source>
</evidence>
<evidence type="ECO:0000256" key="5">
    <source>
        <dbReference type="SAM" id="MobiDB-lite"/>
    </source>
</evidence>
<protein>
    <submittedName>
        <fullName evidence="6">LamG domain-containing protein</fullName>
    </submittedName>
</protein>
<feature type="compositionally biased region" description="Polar residues" evidence="5">
    <location>
        <begin position="326"/>
        <end position="341"/>
    </location>
</feature>
<dbReference type="AlphaFoldDB" id="A0A6M1RYL0"/>
<dbReference type="SUPFAM" id="SSF49899">
    <property type="entry name" value="Concanavalin A-like lectins/glucanases"/>
    <property type="match status" value="3"/>
</dbReference>
<keyword evidence="3" id="KW-0732">Signal</keyword>
<dbReference type="Pfam" id="PF13385">
    <property type="entry name" value="Laminin_G_3"/>
    <property type="match status" value="2"/>
</dbReference>
<sequence>MGFGAQRITFKCCFSLTWLGLVVAGVSVRAATVINLDATTQPLGPLYVWPNTGSISGDFFPWAEAPEVIEVDGVRGVAFRGGTPGLQGTSYYGPNAPESMAGNASRTIEAWVWDPAPQDEKTVFSWGRRGGPDGSNCTFGHGVHPVWGCLGGWGWADLGYSNTLTFQRWVHIVYTYDGATRTARAYYNGQLSSQEVYTTPLNTWAVDASGFPIPFRVARQTDANGNPSNAGVGTNVIAVIRVYDVALPADQIQSHFEAERAQFGLSDVDDDGLPDWWERRYGLNVGVNDADADPDGDGLNNAGEYQRGTNPTNPDTDGDGLRDGVETNTGVWVSNTDTGTDPLNPDTDGDTLPDGVETNTGVYVGPTNTGTNPLKADTDGDGWDDGGEVRAGSNPNSAQSQPLPGNWVQEVTRSAPKYWYRFEEGDPSQPVVNSGSAGSAYNGFYGPGITADNFVPSVIISPAGKALEFTGPAAPNSTLKYVEILQEIPELVNFRPPTVEKVTTVEYWIKTTQRGTHGNNTWQSPSILARESPGDGDIYWGNINASGDFIFSTSDLHEIHTVRDANYTVTDGRWHHVVMVKKWYINQPCVSILYVDGGAEEGGVTITATTPAGNPSYQDLDAGIRRIGLTDNGELENVQFIGILDEVAIYDRELTPTEVRLHYRSVYLGDTDGDGMPDLWEVNYGLDPFRNDADEDPDNDGLNNLGEYFRRTSPVNPDTDGDGLLDSVETGTGVWVSASDTGTDPLNPDTDGDRLPDGVETNTGIYVSPTDTGTNPLRRDTDGDSFNDHDEVVLGYDPNDASSKPRQPASWVEAVAADQPIHWLRFEETDTGQPLANLGSHAGQYTVTFGPGIAASDLGKPSAHPGLGRAIEFTGPAAPASTLKYIDFGAEIPELVNLRVDPFGQPKELEQGKAVTVEYWFRTTQRGTYGNNTWQNPSILAHESPGDGDIYWGNFNAAGDFIFSTSDLQEIRVTNNYATDGQWHHVVMSKIWYNDRPCESRLFLDGGAEVGGITIYATTPAGAPSGQDLDAGLRYLGLTQAGELDNVQYIGFLDEFVVYTNAFVEAQARLHYLAARQALEGVRLGFAREGNTLRLTWTQGRLQWADELTGPWSDVPGATSPFEVSLTANPRKFFRLVLQ</sequence>
<feature type="compositionally biased region" description="Polar residues" evidence="5">
    <location>
        <begin position="357"/>
        <end position="372"/>
    </location>
</feature>
<dbReference type="Pfam" id="PF18884">
    <property type="entry name" value="TSP3_bac"/>
    <property type="match status" value="4"/>
</dbReference>
<keyword evidence="7" id="KW-1185">Reference proteome</keyword>
<evidence type="ECO:0000256" key="4">
    <source>
        <dbReference type="ARBA" id="ARBA00022837"/>
    </source>
</evidence>
<dbReference type="Gene3D" id="2.60.120.200">
    <property type="match status" value="3"/>
</dbReference>
<dbReference type="InterPro" id="IPR028994">
    <property type="entry name" value="Integrin_alpha_N"/>
</dbReference>
<evidence type="ECO:0000256" key="3">
    <source>
        <dbReference type="ARBA" id="ARBA00022729"/>
    </source>
</evidence>
<keyword evidence="2" id="KW-0964">Secreted</keyword>
<evidence type="ECO:0000313" key="6">
    <source>
        <dbReference type="EMBL" id="NGO38260.1"/>
    </source>
</evidence>
<evidence type="ECO:0000256" key="1">
    <source>
        <dbReference type="ARBA" id="ARBA00004613"/>
    </source>
</evidence>
<keyword evidence="4" id="KW-0106">Calcium</keyword>
<dbReference type="Proteomes" id="UP000477311">
    <property type="component" value="Unassembled WGS sequence"/>
</dbReference>
<dbReference type="InterPro" id="IPR053180">
    <property type="entry name" value="Ca-binding_acidic-repeat"/>
</dbReference>
<proteinExistence type="predicted"/>
<comment type="caution">
    <text evidence="6">The sequence shown here is derived from an EMBL/GenBank/DDBJ whole genome shotgun (WGS) entry which is preliminary data.</text>
</comment>
<dbReference type="InterPro" id="IPR059100">
    <property type="entry name" value="TSP3_bac"/>
</dbReference>